<feature type="non-terminal residue" evidence="1">
    <location>
        <position position="70"/>
    </location>
</feature>
<gene>
    <name evidence="1" type="ORF">RFULGI_LOCUS2481</name>
</gene>
<reference evidence="1" key="1">
    <citation type="submission" date="2021-06" db="EMBL/GenBank/DDBJ databases">
        <authorList>
            <person name="Kallberg Y."/>
            <person name="Tangrot J."/>
            <person name="Rosling A."/>
        </authorList>
    </citation>
    <scope>NUCLEOTIDE SEQUENCE</scope>
    <source>
        <strain evidence="1">IN212</strain>
    </source>
</reference>
<dbReference type="Proteomes" id="UP000789396">
    <property type="component" value="Unassembled WGS sequence"/>
</dbReference>
<comment type="caution">
    <text evidence="1">The sequence shown here is derived from an EMBL/GenBank/DDBJ whole genome shotgun (WGS) entry which is preliminary data.</text>
</comment>
<dbReference type="OrthoDB" id="2440734at2759"/>
<proteinExistence type="predicted"/>
<evidence type="ECO:0000313" key="1">
    <source>
        <dbReference type="EMBL" id="CAG8501966.1"/>
    </source>
</evidence>
<dbReference type="EMBL" id="CAJVPZ010001886">
    <property type="protein sequence ID" value="CAG8501966.1"/>
    <property type="molecule type" value="Genomic_DNA"/>
</dbReference>
<accession>A0A9N9F0Z7</accession>
<sequence>MRKCLDQFIYDDNYEITYKINGQGQAICINNHEDFLNFISEYKEPNNLTKTMCIYIVLKNLDQFYKRKSE</sequence>
<organism evidence="1 2">
    <name type="scientific">Racocetra fulgida</name>
    <dbReference type="NCBI Taxonomy" id="60492"/>
    <lineage>
        <taxon>Eukaryota</taxon>
        <taxon>Fungi</taxon>
        <taxon>Fungi incertae sedis</taxon>
        <taxon>Mucoromycota</taxon>
        <taxon>Glomeromycotina</taxon>
        <taxon>Glomeromycetes</taxon>
        <taxon>Diversisporales</taxon>
        <taxon>Gigasporaceae</taxon>
        <taxon>Racocetra</taxon>
    </lineage>
</organism>
<evidence type="ECO:0000313" key="2">
    <source>
        <dbReference type="Proteomes" id="UP000789396"/>
    </source>
</evidence>
<protein>
    <submittedName>
        <fullName evidence="1">19569_t:CDS:1</fullName>
    </submittedName>
</protein>
<dbReference type="AlphaFoldDB" id="A0A9N9F0Z7"/>
<name>A0A9N9F0Z7_9GLOM</name>
<keyword evidence="2" id="KW-1185">Reference proteome</keyword>